<dbReference type="GeneID" id="94370171"/>
<organism evidence="1 2">
    <name type="scientific">Mesonia mobilis</name>
    <dbReference type="NCBI Taxonomy" id="369791"/>
    <lineage>
        <taxon>Bacteria</taxon>
        <taxon>Pseudomonadati</taxon>
        <taxon>Bacteroidota</taxon>
        <taxon>Flavobacteriia</taxon>
        <taxon>Flavobacteriales</taxon>
        <taxon>Flavobacteriaceae</taxon>
        <taxon>Mesonia</taxon>
    </lineage>
</organism>
<dbReference type="RefSeq" id="WP_027885378.1">
    <property type="nucleotide sequence ID" value="NZ_BMWY01000008.1"/>
</dbReference>
<protein>
    <submittedName>
        <fullName evidence="1">Uncharacterized protein</fullName>
    </submittedName>
</protein>
<accession>A0ABQ3C1V6</accession>
<name>A0ABQ3C1V6_9FLAO</name>
<proteinExistence type="predicted"/>
<reference evidence="2" key="1">
    <citation type="journal article" date="2019" name="Int. J. Syst. Evol. Microbiol.">
        <title>The Global Catalogue of Microorganisms (GCM) 10K type strain sequencing project: providing services to taxonomists for standard genome sequencing and annotation.</title>
        <authorList>
            <consortium name="The Broad Institute Genomics Platform"/>
            <consortium name="The Broad Institute Genome Sequencing Center for Infectious Disease"/>
            <person name="Wu L."/>
            <person name="Ma J."/>
        </authorList>
    </citation>
    <scope>NUCLEOTIDE SEQUENCE [LARGE SCALE GENOMIC DNA]</scope>
    <source>
        <strain evidence="2">KCTC 12708</strain>
    </source>
</reference>
<keyword evidence="2" id="KW-1185">Reference proteome</keyword>
<evidence type="ECO:0000313" key="1">
    <source>
        <dbReference type="EMBL" id="GGZ62629.1"/>
    </source>
</evidence>
<evidence type="ECO:0000313" key="2">
    <source>
        <dbReference type="Proteomes" id="UP000615593"/>
    </source>
</evidence>
<comment type="caution">
    <text evidence="1">The sequence shown here is derived from an EMBL/GenBank/DDBJ whole genome shotgun (WGS) entry which is preliminary data.</text>
</comment>
<dbReference type="Pfam" id="PF20001">
    <property type="entry name" value="DUF6428"/>
    <property type="match status" value="1"/>
</dbReference>
<dbReference type="Proteomes" id="UP000615593">
    <property type="component" value="Unassembled WGS sequence"/>
</dbReference>
<sequence>MKTKEFLEVLKAYKDLPVYFEYQPGSFVRTDYHLTEIKNVDFDTIDCGGVQNKWQEVHVQLWENEVPEPNHQLTASKILSIFEVVNKVRTTLEDVEVFFEYQNHNFHKATLPVAAYEVKNDLLIVRLGEGFTTCKAKDRATTEEEKAQACCGSPIEVEVKVEANQCAPGSGCC</sequence>
<dbReference type="EMBL" id="BMWY01000008">
    <property type="protein sequence ID" value="GGZ62629.1"/>
    <property type="molecule type" value="Genomic_DNA"/>
</dbReference>
<gene>
    <name evidence="1" type="ORF">GCM10008088_25060</name>
</gene>
<dbReference type="InterPro" id="IPR045534">
    <property type="entry name" value="DUF6428"/>
</dbReference>